<dbReference type="PROSITE" id="PS50234">
    <property type="entry name" value="VWFA"/>
    <property type="match status" value="1"/>
</dbReference>
<dbReference type="Gene3D" id="3.40.50.410">
    <property type="entry name" value="von Willebrand factor, type A domain"/>
    <property type="match status" value="1"/>
</dbReference>
<dbReference type="AlphaFoldDB" id="A0AAE2VZ50"/>
<feature type="signal peptide" evidence="1">
    <location>
        <begin position="1"/>
        <end position="19"/>
    </location>
</feature>
<feature type="chain" id="PRO_5042011385" evidence="1">
    <location>
        <begin position="20"/>
        <end position="919"/>
    </location>
</feature>
<dbReference type="SUPFAM" id="SSF53300">
    <property type="entry name" value="vWA-like"/>
    <property type="match status" value="1"/>
</dbReference>
<accession>A0AAE2VZ50</accession>
<evidence type="ECO:0000313" key="4">
    <source>
        <dbReference type="Proteomes" id="UP000732193"/>
    </source>
</evidence>
<gene>
    <name evidence="3" type="ORF">JQV55_12330</name>
</gene>
<evidence type="ECO:0000256" key="1">
    <source>
        <dbReference type="SAM" id="SignalP"/>
    </source>
</evidence>
<protein>
    <submittedName>
        <fullName evidence="3">VWA domain-containing protein</fullName>
    </submittedName>
</protein>
<sequence>MLRLLFSILFISYVSAAAAQQNANTILVMDGSGSMWGQIDGVNKIVIARDVVGDLLDSFPQDQNLGLTVYGHRERGNCADIETVVAPGSDTKAQIRDAVNAINPRGKTPMTDAIIAAAEALRYTEEAATVILVSDGIETCNPDPCAAAQALEEAGINFTAHVVGFDVTDPAALAQMQCLAEETGGQFLTAANASELTTALTTVVAEPVYVPQTVKLVGVLQRGGPEITEPIRWNILPEAGANIDGNGPGFALDLPGGGYNVVGIRETDGAEAGNTFDVAALETDQGQRVEVVFPEPEPNPTEVTFRAVIGTATGTVIDTPVFWDISSEADGVILEEETANPLQAMLKQGSHTVTAYWAEQEVSSPSRQFIVTADPREIVVVFEPPAITASIGAPSTAVAGSTIEVTWDGPANTGDYIGIGKTGVSGSARWRNYAPVADGMPLQLLVPPEPGQYAISYFDDATKDVLGAAQIDVMPAEITISGPAEVSVSEAFEVAWTGPDYSEDFIGVGIVGASGSAQWKNYTPTAEGSPLTLRAPAAPGDYVIKYFFNQENWPAFEVALTVVEPQVSLTAPSEADVSQMIEVAWTGPNTPGDFVGIGRVGASGSGQWRNYTSTADGNPLQLMTPSEPGDYVIKYFLDQGNTPLFEIPITLREPEVSLTAPANAEVSTMIEVSWSGPNTPGDFIGIGVVGASGSAQWRNYAETSTGNPVQLLVPAKPGDYVIKYFLNQRNTPLLDEPISVTPARVTMEVPSVATGGAVIEIPWTGPNHSGDFVGIGVSGASGSAQWKSYAKTSDGSPARLRVPTAGGDYVVKYFLDQRNTPVLTMPVSVTTPPATLNAPSDAASGSMIEVAWTGPNYDGDYIGIGKRGASGSGQWRAYGATADGAVLTIALPDEPGDYLIQYFVSADRTAIAERALTIR</sequence>
<dbReference type="InterPro" id="IPR002035">
    <property type="entry name" value="VWF_A"/>
</dbReference>
<dbReference type="InterPro" id="IPR036465">
    <property type="entry name" value="vWFA_dom_sf"/>
</dbReference>
<keyword evidence="4" id="KW-1185">Reference proteome</keyword>
<feature type="domain" description="VWFA" evidence="2">
    <location>
        <begin position="24"/>
        <end position="203"/>
    </location>
</feature>
<name>A0AAE2VZ50_9RHOB</name>
<keyword evidence="1" id="KW-0732">Signal</keyword>
<comment type="caution">
    <text evidence="3">The sequence shown here is derived from an EMBL/GenBank/DDBJ whole genome shotgun (WGS) entry which is preliminary data.</text>
</comment>
<evidence type="ECO:0000259" key="2">
    <source>
        <dbReference type="PROSITE" id="PS50234"/>
    </source>
</evidence>
<dbReference type="Pfam" id="PF13519">
    <property type="entry name" value="VWA_2"/>
    <property type="match status" value="1"/>
</dbReference>
<dbReference type="RefSeq" id="WP_203242495.1">
    <property type="nucleotide sequence ID" value="NZ_JAFBRH010000003.1"/>
</dbReference>
<dbReference type="EMBL" id="JAFBRM010000003">
    <property type="protein sequence ID" value="MBM1714348.1"/>
    <property type="molecule type" value="Genomic_DNA"/>
</dbReference>
<evidence type="ECO:0000313" key="3">
    <source>
        <dbReference type="EMBL" id="MBM1714348.1"/>
    </source>
</evidence>
<proteinExistence type="predicted"/>
<dbReference type="Proteomes" id="UP000732193">
    <property type="component" value="Unassembled WGS sequence"/>
</dbReference>
<organism evidence="3 4">
    <name type="scientific">Sulfitobacter geojensis</name>
    <dbReference type="NCBI Taxonomy" id="1342299"/>
    <lineage>
        <taxon>Bacteria</taxon>
        <taxon>Pseudomonadati</taxon>
        <taxon>Pseudomonadota</taxon>
        <taxon>Alphaproteobacteria</taxon>
        <taxon>Rhodobacterales</taxon>
        <taxon>Roseobacteraceae</taxon>
        <taxon>Sulfitobacter</taxon>
    </lineage>
</organism>
<reference evidence="3 4" key="1">
    <citation type="submission" date="2021-01" db="EMBL/GenBank/DDBJ databases">
        <title>Diatom-associated Roseobacters Show Island Model of Population Structure.</title>
        <authorList>
            <person name="Qu L."/>
            <person name="Feng X."/>
            <person name="Chen Y."/>
            <person name="Li L."/>
            <person name="Wang X."/>
            <person name="Hu Z."/>
            <person name="Wang H."/>
            <person name="Luo H."/>
        </authorList>
    </citation>
    <scope>NUCLEOTIDE SEQUENCE [LARGE SCALE GENOMIC DNA]</scope>
    <source>
        <strain evidence="3 4">TR60-84</strain>
    </source>
</reference>
<dbReference type="SMART" id="SM00327">
    <property type="entry name" value="VWA"/>
    <property type="match status" value="1"/>
</dbReference>